<dbReference type="InterPro" id="IPR050237">
    <property type="entry name" value="ATP-dep_AMP-bd_enzyme"/>
</dbReference>
<dbReference type="PANTHER" id="PTHR43767:SF1">
    <property type="entry name" value="NONRIBOSOMAL PEPTIDE SYNTHASE PES1 (EUROFUNG)-RELATED"/>
    <property type="match status" value="1"/>
</dbReference>
<dbReference type="InterPro" id="IPR042099">
    <property type="entry name" value="ANL_N_sf"/>
</dbReference>
<proteinExistence type="predicted"/>
<dbReference type="eggNOG" id="KOG1176">
    <property type="taxonomic scope" value="Eukaryota"/>
</dbReference>
<evidence type="ECO:0000259" key="2">
    <source>
        <dbReference type="Pfam" id="PF13193"/>
    </source>
</evidence>
<dbReference type="STRING" id="747525.W4KE67"/>
<dbReference type="GO" id="GO:0004467">
    <property type="term" value="F:long-chain fatty acid-CoA ligase activity"/>
    <property type="evidence" value="ECO:0007669"/>
    <property type="project" value="UniProtKB-EC"/>
</dbReference>
<organism evidence="3 4">
    <name type="scientific">Heterobasidion irregulare (strain TC 32-1)</name>
    <dbReference type="NCBI Taxonomy" id="747525"/>
    <lineage>
        <taxon>Eukaryota</taxon>
        <taxon>Fungi</taxon>
        <taxon>Dikarya</taxon>
        <taxon>Basidiomycota</taxon>
        <taxon>Agaricomycotina</taxon>
        <taxon>Agaricomycetes</taxon>
        <taxon>Russulales</taxon>
        <taxon>Bondarzewiaceae</taxon>
        <taxon>Heterobasidion</taxon>
        <taxon>Heterobasidion annosum species complex</taxon>
    </lineage>
</organism>
<evidence type="ECO:0000313" key="4">
    <source>
        <dbReference type="Proteomes" id="UP000030671"/>
    </source>
</evidence>
<feature type="domain" description="AMP-dependent synthetase/ligase" evidence="1">
    <location>
        <begin position="52"/>
        <end position="434"/>
    </location>
</feature>
<dbReference type="InterPro" id="IPR045851">
    <property type="entry name" value="AMP-bd_C_sf"/>
</dbReference>
<dbReference type="GeneID" id="20668291"/>
<dbReference type="SUPFAM" id="SSF56801">
    <property type="entry name" value="Acetyl-CoA synthetase-like"/>
    <property type="match status" value="1"/>
</dbReference>
<evidence type="ECO:0000313" key="3">
    <source>
        <dbReference type="EMBL" id="ETW84039.1"/>
    </source>
</evidence>
<evidence type="ECO:0000259" key="1">
    <source>
        <dbReference type="Pfam" id="PF00501"/>
    </source>
</evidence>
<accession>W4KE67</accession>
<dbReference type="Pfam" id="PF13193">
    <property type="entry name" value="AMP-binding_C"/>
    <property type="match status" value="1"/>
</dbReference>
<gene>
    <name evidence="3" type="primary">acs3</name>
    <name evidence="3" type="ORF">HETIRDRAFT_170515</name>
</gene>
<dbReference type="EMBL" id="KI925456">
    <property type="protein sequence ID" value="ETW84039.1"/>
    <property type="molecule type" value="Genomic_DNA"/>
</dbReference>
<name>W4KE67_HETIT</name>
<dbReference type="InterPro" id="IPR000873">
    <property type="entry name" value="AMP-dep_synth/lig_dom"/>
</dbReference>
<keyword evidence="4" id="KW-1185">Reference proteome</keyword>
<keyword evidence="3" id="KW-0436">Ligase</keyword>
<dbReference type="Gene3D" id="3.30.300.30">
    <property type="match status" value="1"/>
</dbReference>
<dbReference type="Gene3D" id="3.40.50.12780">
    <property type="entry name" value="N-terminal domain of ligase-like"/>
    <property type="match status" value="1"/>
</dbReference>
<dbReference type="EC" id="6.2.1.3" evidence="3"/>
<reference evidence="3 4" key="1">
    <citation type="journal article" date="2012" name="New Phytol.">
        <title>Insight into trade-off between wood decay and parasitism from the genome of a fungal forest pathogen.</title>
        <authorList>
            <person name="Olson A."/>
            <person name="Aerts A."/>
            <person name="Asiegbu F."/>
            <person name="Belbahri L."/>
            <person name="Bouzid O."/>
            <person name="Broberg A."/>
            <person name="Canback B."/>
            <person name="Coutinho P.M."/>
            <person name="Cullen D."/>
            <person name="Dalman K."/>
            <person name="Deflorio G."/>
            <person name="van Diepen L.T."/>
            <person name="Dunand C."/>
            <person name="Duplessis S."/>
            <person name="Durling M."/>
            <person name="Gonthier P."/>
            <person name="Grimwood J."/>
            <person name="Fossdal C.G."/>
            <person name="Hansson D."/>
            <person name="Henrissat B."/>
            <person name="Hietala A."/>
            <person name="Himmelstrand K."/>
            <person name="Hoffmeister D."/>
            <person name="Hogberg N."/>
            <person name="James T.Y."/>
            <person name="Karlsson M."/>
            <person name="Kohler A."/>
            <person name="Kues U."/>
            <person name="Lee Y.H."/>
            <person name="Lin Y.C."/>
            <person name="Lind M."/>
            <person name="Lindquist E."/>
            <person name="Lombard V."/>
            <person name="Lucas S."/>
            <person name="Lunden K."/>
            <person name="Morin E."/>
            <person name="Murat C."/>
            <person name="Park J."/>
            <person name="Raffaello T."/>
            <person name="Rouze P."/>
            <person name="Salamov A."/>
            <person name="Schmutz J."/>
            <person name="Solheim H."/>
            <person name="Stahlberg J."/>
            <person name="Velez H."/>
            <person name="de Vries R.P."/>
            <person name="Wiebenga A."/>
            <person name="Woodward S."/>
            <person name="Yakovlev I."/>
            <person name="Garbelotto M."/>
            <person name="Martin F."/>
            <person name="Grigoriev I.V."/>
            <person name="Stenlid J."/>
        </authorList>
    </citation>
    <scope>NUCLEOTIDE SEQUENCE [LARGE SCALE GENOMIC DNA]</scope>
    <source>
        <strain evidence="3 4">TC 32-1</strain>
    </source>
</reference>
<feature type="domain" description="AMP-binding enzyme C-terminal" evidence="2">
    <location>
        <begin position="486"/>
        <end position="563"/>
    </location>
</feature>
<dbReference type="Proteomes" id="UP000030671">
    <property type="component" value="Unassembled WGS sequence"/>
</dbReference>
<dbReference type="InterPro" id="IPR020845">
    <property type="entry name" value="AMP-binding_CS"/>
</dbReference>
<dbReference type="PROSITE" id="PS00455">
    <property type="entry name" value="AMP_BINDING"/>
    <property type="match status" value="1"/>
</dbReference>
<protein>
    <submittedName>
        <fullName evidence="3">Expressed putative fatty acid biosynthesis enzyme</fullName>
        <ecNumber evidence="3">6.2.1.3</ecNumber>
    </submittedName>
</protein>
<dbReference type="InParanoid" id="W4KE67"/>
<sequence>MSWIPKRTLHEAEAILCGPGQLHELETRLVDGRIQRVYKNLWPSLRDFWLWVAQEYKHKTYVVFEKDRISYGAAFERSVKAASVFRHVYGVKKGDRVVICSRNIPDYLVALWACQLIGAVSVFVNAWLPAEPTKHCFVSTRCKLVILDSPRADLVESFAGEIAREAGTSGFLVWQHWEGKGKWNGMQIWSNVLDSYQGELKSVLDDPGLLPEDPATISFTSGTTGLPKGVLSTHRMFLTNVLNVLAGPFRAILRRGGSLPQFPLPDGPQKGILVSVPLFHVTGLTSLALLGTMTGMKVVFMRKWDAEEGARLIRDEHVTIAGGVPSMVADLSETSAAGQPLESLLFGGASAPDWLAKQSRKAFPTATMTQGYGLTETNSVAVGFAAEDYHMRPTSAGLAMPVNDVLIVKDDKVLPPGELGEVWLRGPNIMKEYYGDPRATSLAITKDGWLRSGDIGFLDHEGFLYIRDRIKDLIIRGGENIDSVSVENAVSADDRLLEVAAVGVPDPRLGELVSVIASVKPAYQGKVLEQEVIEIASQRLPHFAVPVMIFLQTERLPRNPSGKILKRDLRELAKEEWLKRNGRALDSKAKL</sequence>
<dbReference type="HOGENOM" id="CLU_000022_59_0_1"/>
<dbReference type="Pfam" id="PF00501">
    <property type="entry name" value="AMP-binding"/>
    <property type="match status" value="1"/>
</dbReference>
<dbReference type="PANTHER" id="PTHR43767">
    <property type="entry name" value="LONG-CHAIN-FATTY-ACID--COA LIGASE"/>
    <property type="match status" value="1"/>
</dbReference>
<dbReference type="InterPro" id="IPR025110">
    <property type="entry name" value="AMP-bd_C"/>
</dbReference>
<dbReference type="KEGG" id="hir:HETIRDRAFT_170515"/>
<dbReference type="AlphaFoldDB" id="W4KE67"/>
<dbReference type="RefSeq" id="XP_009543757.1">
    <property type="nucleotide sequence ID" value="XM_009545462.1"/>
</dbReference>
<dbReference type="OrthoDB" id="10253115at2759"/>